<sequence>MSGVRPIIMGKAMALNGDKTTTGATCIATIETVTCFNKKALRVGDPTTKCPKCGQTGTVVSGQQGFLNHGKLQAVHDSIVQCGCPAGSNKVIAHSVAAQAQPSRFATQAPAPSTPSQGTSFGSRINPVAPAPLNGECRVSDNLLYDGVFVWTETFGSGHSFITIHKNNKVSLYSYGRYGTPGPLTLTGDGILLYMTGEDARKYIRDELYITNARVFKITDADTDKTETYFNNLWKSGSIPNLPEKAGELTRRNGRSIDVYDVSGNNCTTHTVKGLKQSGTRIFEESYTPIRTQYPVEREEAFTVPVSFQSYLNGKKNNFNKLDVIEVTNVFHEQYPNIDNLTPSDKGTMIQIFEFATSSAQIGGEATSFDGGEMGGGVLGSTYDK</sequence>
<proteinExistence type="predicted"/>
<accession>A0A264VMD4</accession>
<dbReference type="EMBL" id="ABEXCJ040000015">
    <property type="protein sequence ID" value="ELR5219688.1"/>
    <property type="molecule type" value="Genomic_DNA"/>
</dbReference>
<dbReference type="EMBL" id="NOWC01000037">
    <property type="protein sequence ID" value="OZS72439.1"/>
    <property type="molecule type" value="Genomic_DNA"/>
</dbReference>
<dbReference type="CDD" id="cd14744">
    <property type="entry name" value="PAAR_CT_2"/>
    <property type="match status" value="1"/>
</dbReference>
<reference evidence="4 5" key="1">
    <citation type="submission" date="2017-07" db="EMBL/GenBank/DDBJ databases">
        <title>blaIMP-27 on transferable plasmids in Proteus mirabilis and Providencia rettgeri.</title>
        <authorList>
            <person name="Potter R."/>
        </authorList>
    </citation>
    <scope>NUCLEOTIDE SEQUENCE [LARGE SCALE GENOMIC DNA]</scope>
    <source>
        <strain evidence="4 5">PR1</strain>
    </source>
</reference>
<protein>
    <submittedName>
        <fullName evidence="2">PAAR domain-containing protein</fullName>
    </submittedName>
</protein>
<dbReference type="AlphaFoldDB" id="A0A264VMD4"/>
<evidence type="ECO:0000256" key="1">
    <source>
        <dbReference type="SAM" id="MobiDB-lite"/>
    </source>
</evidence>
<organism evidence="4 5">
    <name type="scientific">Providencia rettgeri</name>
    <dbReference type="NCBI Taxonomy" id="587"/>
    <lineage>
        <taxon>Bacteria</taxon>
        <taxon>Pseudomonadati</taxon>
        <taxon>Pseudomonadota</taxon>
        <taxon>Gammaproteobacteria</taxon>
        <taxon>Enterobacterales</taxon>
        <taxon>Morganellaceae</taxon>
        <taxon>Providencia</taxon>
    </lineage>
</organism>
<dbReference type="Proteomes" id="UP000216001">
    <property type="component" value="Unassembled WGS sequence"/>
</dbReference>
<feature type="region of interest" description="Disordered" evidence="1">
    <location>
        <begin position="103"/>
        <end position="125"/>
    </location>
</feature>
<dbReference type="Gene3D" id="2.60.200.60">
    <property type="match status" value="1"/>
</dbReference>
<gene>
    <name evidence="4" type="ORF">CHI95_21900</name>
    <name evidence="3" type="ORF">M0K77_004256</name>
    <name evidence="2" type="ORF">M0K77_RS21280</name>
</gene>
<dbReference type="InterPro" id="IPR008727">
    <property type="entry name" value="PAAR_motif"/>
</dbReference>
<evidence type="ECO:0000313" key="3">
    <source>
        <dbReference type="EMBL" id="EMR4591875.1"/>
    </source>
</evidence>
<reference evidence="2" key="2">
    <citation type="submission" date="2023-10" db="EMBL/GenBank/DDBJ databases">
        <authorList>
            <consortium name="Clinical and Environmental Microbiology Branch: Whole genome sequencing antimicrobial resistance pathogens in the healthcare setting"/>
        </authorList>
    </citation>
    <scope>NUCLEOTIDE SEQUENCE</scope>
    <source>
        <strain evidence="2">2020QW-00022</strain>
    </source>
</reference>
<dbReference type="RefSeq" id="WP_094962948.1">
    <property type="nucleotide sequence ID" value="NZ_ABFDCF020000011.1"/>
</dbReference>
<name>A0A264VMD4_PRORE</name>
<comment type="caution">
    <text evidence="4">The sequence shown here is derived from an EMBL/GenBank/DDBJ whole genome shotgun (WGS) entry which is preliminary data.</text>
</comment>
<evidence type="ECO:0000313" key="2">
    <source>
        <dbReference type="EMBL" id="ELR5219688.1"/>
    </source>
</evidence>
<dbReference type="EMBL" id="ABEXCJ050000015">
    <property type="protein sequence ID" value="EMR4591875.1"/>
    <property type="molecule type" value="Genomic_DNA"/>
</dbReference>
<evidence type="ECO:0000313" key="5">
    <source>
        <dbReference type="Proteomes" id="UP000216001"/>
    </source>
</evidence>
<feature type="compositionally biased region" description="Polar residues" evidence="1">
    <location>
        <begin position="103"/>
        <end position="123"/>
    </location>
</feature>
<dbReference type="Pfam" id="PF05488">
    <property type="entry name" value="PAAR_motif"/>
    <property type="match status" value="1"/>
</dbReference>
<evidence type="ECO:0000313" key="4">
    <source>
        <dbReference type="EMBL" id="OZS72439.1"/>
    </source>
</evidence>